<feature type="compositionally biased region" description="Polar residues" evidence="1">
    <location>
        <begin position="58"/>
        <end position="80"/>
    </location>
</feature>
<evidence type="ECO:0000313" key="2">
    <source>
        <dbReference type="EMBL" id="KAJ1139734.1"/>
    </source>
</evidence>
<gene>
    <name evidence="2" type="ORF">NDU88_006101</name>
</gene>
<dbReference type="Proteomes" id="UP001066276">
    <property type="component" value="Chromosome 6"/>
</dbReference>
<proteinExistence type="predicted"/>
<dbReference type="EMBL" id="JANPWB010000010">
    <property type="protein sequence ID" value="KAJ1139734.1"/>
    <property type="molecule type" value="Genomic_DNA"/>
</dbReference>
<comment type="caution">
    <text evidence="2">The sequence shown here is derived from an EMBL/GenBank/DDBJ whole genome shotgun (WGS) entry which is preliminary data.</text>
</comment>
<dbReference type="AlphaFoldDB" id="A0AAV7QJ43"/>
<evidence type="ECO:0000256" key="1">
    <source>
        <dbReference type="SAM" id="MobiDB-lite"/>
    </source>
</evidence>
<organism evidence="2 3">
    <name type="scientific">Pleurodeles waltl</name>
    <name type="common">Iberian ribbed newt</name>
    <dbReference type="NCBI Taxonomy" id="8319"/>
    <lineage>
        <taxon>Eukaryota</taxon>
        <taxon>Metazoa</taxon>
        <taxon>Chordata</taxon>
        <taxon>Craniata</taxon>
        <taxon>Vertebrata</taxon>
        <taxon>Euteleostomi</taxon>
        <taxon>Amphibia</taxon>
        <taxon>Batrachia</taxon>
        <taxon>Caudata</taxon>
        <taxon>Salamandroidea</taxon>
        <taxon>Salamandridae</taxon>
        <taxon>Pleurodelinae</taxon>
        <taxon>Pleurodeles</taxon>
    </lineage>
</organism>
<feature type="compositionally biased region" description="Basic and acidic residues" evidence="1">
    <location>
        <begin position="81"/>
        <end position="97"/>
    </location>
</feature>
<feature type="region of interest" description="Disordered" evidence="1">
    <location>
        <begin position="58"/>
        <end position="107"/>
    </location>
</feature>
<accession>A0AAV7QJ43</accession>
<protein>
    <submittedName>
        <fullName evidence="2">Uncharacterized protein</fullName>
    </submittedName>
</protein>
<keyword evidence="3" id="KW-1185">Reference proteome</keyword>
<evidence type="ECO:0000313" key="3">
    <source>
        <dbReference type="Proteomes" id="UP001066276"/>
    </source>
</evidence>
<name>A0AAV7QJ43_PLEWA</name>
<reference evidence="2" key="1">
    <citation type="journal article" date="2022" name="bioRxiv">
        <title>Sequencing and chromosome-scale assembly of the giantPleurodeles waltlgenome.</title>
        <authorList>
            <person name="Brown T."/>
            <person name="Elewa A."/>
            <person name="Iarovenko S."/>
            <person name="Subramanian E."/>
            <person name="Araus A.J."/>
            <person name="Petzold A."/>
            <person name="Susuki M."/>
            <person name="Suzuki K.-i.T."/>
            <person name="Hayashi T."/>
            <person name="Toyoda A."/>
            <person name="Oliveira C."/>
            <person name="Osipova E."/>
            <person name="Leigh N.D."/>
            <person name="Simon A."/>
            <person name="Yun M.H."/>
        </authorList>
    </citation>
    <scope>NUCLEOTIDE SEQUENCE</scope>
    <source>
        <strain evidence="2">20211129_DDA</strain>
        <tissue evidence="2">Liver</tissue>
    </source>
</reference>
<sequence>MHQKTGPTGRQPFSGGIKLCGKIRGGTTKVAKDITSIAPLDSKGKGKSQPAITNFLTSGAQESDVDSSLSLPQGMTNSTKENPKAVREETEHGKGSKEWPSGSNLPLIRPQDVEEQLIPDPGYGDQQTVLNGANAMVTNRDSAQLQMVEINRSI</sequence>